<organism evidence="2 3">
    <name type="scientific">Burkholderia pseudomallei (strain 1106a)</name>
    <dbReference type="NCBI Taxonomy" id="357348"/>
    <lineage>
        <taxon>Bacteria</taxon>
        <taxon>Pseudomonadati</taxon>
        <taxon>Pseudomonadota</taxon>
        <taxon>Betaproteobacteria</taxon>
        <taxon>Burkholderiales</taxon>
        <taxon>Burkholderiaceae</taxon>
        <taxon>Burkholderia</taxon>
        <taxon>pseudomallei group</taxon>
    </lineage>
</organism>
<sequence>MRAARGLAPGAPPAAPSRRTRLRAGERTPPAKRRPHAAVAFAPTGIRAG</sequence>
<reference evidence="3" key="1">
    <citation type="submission" date="2007-02" db="EMBL/GenBank/DDBJ databases">
        <authorList>
            <person name="DeShazer D."/>
            <person name="Woods D.E."/>
            <person name="Nierman W.C."/>
        </authorList>
    </citation>
    <scope>NUCLEOTIDE SEQUENCE [LARGE SCALE GENOMIC DNA]</scope>
    <source>
        <strain evidence="3">1106a</strain>
    </source>
</reference>
<name>A3P9J1_BURP0</name>
<dbReference type="HOGENOM" id="CLU_3133266_0_0_4"/>
<dbReference type="KEGG" id="bpl:BURPS1106A_A2972"/>
<dbReference type="Proteomes" id="UP000006738">
    <property type="component" value="Chromosome II"/>
</dbReference>
<feature type="region of interest" description="Disordered" evidence="1">
    <location>
        <begin position="1"/>
        <end position="49"/>
    </location>
</feature>
<protein>
    <submittedName>
        <fullName evidence="2">Uncharacterized protein</fullName>
    </submittedName>
</protein>
<dbReference type="AlphaFoldDB" id="A3P9J1"/>
<gene>
    <name evidence="2" type="ordered locus">BURPS1106A_A2972</name>
</gene>
<dbReference type="EMBL" id="CP000573">
    <property type="protein sequence ID" value="ABN94047.1"/>
    <property type="molecule type" value="Genomic_DNA"/>
</dbReference>
<evidence type="ECO:0000313" key="3">
    <source>
        <dbReference type="Proteomes" id="UP000006738"/>
    </source>
</evidence>
<proteinExistence type="predicted"/>
<evidence type="ECO:0000256" key="1">
    <source>
        <dbReference type="SAM" id="MobiDB-lite"/>
    </source>
</evidence>
<accession>A3P9J1</accession>
<evidence type="ECO:0000313" key="2">
    <source>
        <dbReference type="EMBL" id="ABN94047.1"/>
    </source>
</evidence>